<keyword evidence="2" id="KW-1185">Reference proteome</keyword>
<evidence type="ECO:0000313" key="1">
    <source>
        <dbReference type="EMBL" id="MDE8654795.1"/>
    </source>
</evidence>
<gene>
    <name evidence="1" type="ORF">PYV00_24170</name>
</gene>
<name>A0ABT5WXZ0_9SPHN</name>
<comment type="caution">
    <text evidence="1">The sequence shown here is derived from an EMBL/GenBank/DDBJ whole genome shotgun (WGS) entry which is preliminary data.</text>
</comment>
<evidence type="ECO:0000313" key="2">
    <source>
        <dbReference type="Proteomes" id="UP001216253"/>
    </source>
</evidence>
<sequence length="154" mass="16717">MIAFRHPLVDALGGDADLRDRVPFILPFELRGWPDSPKVLGRRPCLLVRDHAAELDALKAANRSFIAALAGGLQVPGDLLEKLLVRRSIGRIGYELAEAEAAFVVTRRFELVDEYRAFMAAMAGNLAGWHPVDNDAAGDLAHAFPLWAHAGPAA</sequence>
<dbReference type="EMBL" id="JARESE010000123">
    <property type="protein sequence ID" value="MDE8654795.1"/>
    <property type="molecule type" value="Genomic_DNA"/>
</dbReference>
<accession>A0ABT5WXZ0</accession>
<protein>
    <submittedName>
        <fullName evidence="1">Uncharacterized protein</fullName>
    </submittedName>
</protein>
<organism evidence="1 2">
    <name type="scientific">Novosphingobium album</name>
    <name type="common">ex Liu et al. 2023</name>
    <dbReference type="NCBI Taxonomy" id="3031130"/>
    <lineage>
        <taxon>Bacteria</taxon>
        <taxon>Pseudomonadati</taxon>
        <taxon>Pseudomonadota</taxon>
        <taxon>Alphaproteobacteria</taxon>
        <taxon>Sphingomonadales</taxon>
        <taxon>Sphingomonadaceae</taxon>
        <taxon>Novosphingobium</taxon>
    </lineage>
</organism>
<proteinExistence type="predicted"/>
<dbReference type="Proteomes" id="UP001216253">
    <property type="component" value="Unassembled WGS sequence"/>
</dbReference>
<reference evidence="1 2" key="1">
    <citation type="submission" date="2023-03" db="EMBL/GenBank/DDBJ databases">
        <title>NovoSphingobium album sp. nov. isolated from polycyclic aromatic hydrocarbons- and heavy-metal polluted soil.</title>
        <authorList>
            <person name="Liu Z."/>
            <person name="Wang K."/>
        </authorList>
    </citation>
    <scope>NUCLEOTIDE SEQUENCE [LARGE SCALE GENOMIC DNA]</scope>
    <source>
        <strain evidence="1 2">H3SJ31-1</strain>
    </source>
</reference>